<dbReference type="Proteomes" id="UP001165085">
    <property type="component" value="Unassembled WGS sequence"/>
</dbReference>
<dbReference type="PANTHER" id="PTHR16821">
    <property type="entry name" value="FRATAXIN"/>
    <property type="match status" value="1"/>
</dbReference>
<organism evidence="4 5">
    <name type="scientific">Triparma strigata</name>
    <dbReference type="NCBI Taxonomy" id="1606541"/>
    <lineage>
        <taxon>Eukaryota</taxon>
        <taxon>Sar</taxon>
        <taxon>Stramenopiles</taxon>
        <taxon>Ochrophyta</taxon>
        <taxon>Bolidophyceae</taxon>
        <taxon>Parmales</taxon>
        <taxon>Triparmaceae</taxon>
        <taxon>Triparma</taxon>
    </lineage>
</organism>
<dbReference type="GO" id="GO:0004322">
    <property type="term" value="F:ferroxidase activity"/>
    <property type="evidence" value="ECO:0007669"/>
    <property type="project" value="TreeGrafter"/>
</dbReference>
<keyword evidence="5" id="KW-1185">Reference proteome</keyword>
<comment type="similarity">
    <text evidence="1">Belongs to the frataxin family.</text>
</comment>
<evidence type="ECO:0000313" key="5">
    <source>
        <dbReference type="Proteomes" id="UP001165085"/>
    </source>
</evidence>
<evidence type="ECO:0000256" key="2">
    <source>
        <dbReference type="ARBA" id="ARBA00022496"/>
    </source>
</evidence>
<dbReference type="Pfam" id="PF01491">
    <property type="entry name" value="Frataxin_Cyay"/>
    <property type="match status" value="1"/>
</dbReference>
<evidence type="ECO:0000256" key="3">
    <source>
        <dbReference type="ARBA" id="ARBA00023004"/>
    </source>
</evidence>
<evidence type="ECO:0000313" key="4">
    <source>
        <dbReference type="EMBL" id="GMH92822.1"/>
    </source>
</evidence>
<dbReference type="GO" id="GO:0034986">
    <property type="term" value="F:iron chaperone activity"/>
    <property type="evidence" value="ECO:0007669"/>
    <property type="project" value="TreeGrafter"/>
</dbReference>
<dbReference type="PROSITE" id="PS50810">
    <property type="entry name" value="FRATAXIN_2"/>
    <property type="match status" value="1"/>
</dbReference>
<proteinExistence type="inferred from homology"/>
<dbReference type="SUPFAM" id="SSF55387">
    <property type="entry name" value="Frataxin/Nqo15-like"/>
    <property type="match status" value="1"/>
</dbReference>
<name>A0A9W7EW79_9STRA</name>
<dbReference type="GO" id="GO:0016226">
    <property type="term" value="P:iron-sulfur cluster assembly"/>
    <property type="evidence" value="ECO:0007669"/>
    <property type="project" value="InterPro"/>
</dbReference>
<evidence type="ECO:0008006" key="6">
    <source>
        <dbReference type="Google" id="ProtNLM"/>
    </source>
</evidence>
<dbReference type="InterPro" id="IPR002908">
    <property type="entry name" value="Frataxin/CyaY"/>
</dbReference>
<protein>
    <recommendedName>
        <fullName evidence="6">Ferroxidase</fullName>
    </recommendedName>
</protein>
<dbReference type="OrthoDB" id="1897642at2759"/>
<dbReference type="PANTHER" id="PTHR16821:SF2">
    <property type="entry name" value="FRATAXIN, MITOCHONDRIAL"/>
    <property type="match status" value="1"/>
</dbReference>
<comment type="caution">
    <text evidence="4">The sequence shown here is derived from an EMBL/GenBank/DDBJ whole genome shotgun (WGS) entry which is preliminary data.</text>
</comment>
<gene>
    <name evidence="4" type="ORF">TrST_g5215</name>
</gene>
<keyword evidence="2" id="KW-0813">Transport</keyword>
<dbReference type="GO" id="GO:0008199">
    <property type="term" value="F:ferric iron binding"/>
    <property type="evidence" value="ECO:0007669"/>
    <property type="project" value="InterPro"/>
</dbReference>
<dbReference type="GO" id="GO:0051537">
    <property type="term" value="F:2 iron, 2 sulfur cluster binding"/>
    <property type="evidence" value="ECO:0007669"/>
    <property type="project" value="TreeGrafter"/>
</dbReference>
<evidence type="ECO:0000256" key="1">
    <source>
        <dbReference type="ARBA" id="ARBA00008183"/>
    </source>
</evidence>
<dbReference type="AlphaFoldDB" id="A0A9W7EW79"/>
<accession>A0A9W7EW79</accession>
<sequence length="212" mass="23829">MIARSVICALRAPARSIKRQNHSLALAASPSSVLPLHFQRRSPALPSLAIARPSPSHLFSQRSRSGICLYSALGFSNDGEFHATVETTMEYVQDDLIEEIDHRFGEEIGLEADYSSGVLEVAVGDRMWVINKQSPNKQIWWSSPFSGPKRFEWSSNSNPITGEDGSWMCTKEDGFELVSNLIRELDDAIEEELQDDRDTLQKFNLWKGERAS</sequence>
<dbReference type="SMART" id="SM01219">
    <property type="entry name" value="Frataxin_Cyay"/>
    <property type="match status" value="1"/>
</dbReference>
<dbReference type="GO" id="GO:0006879">
    <property type="term" value="P:intracellular iron ion homeostasis"/>
    <property type="evidence" value="ECO:0007669"/>
    <property type="project" value="TreeGrafter"/>
</dbReference>
<reference evidence="5" key="1">
    <citation type="journal article" date="2023" name="Commun. Biol.">
        <title>Genome analysis of Parmales, the sister group of diatoms, reveals the evolutionary specialization of diatoms from phago-mixotrophs to photoautotrophs.</title>
        <authorList>
            <person name="Ban H."/>
            <person name="Sato S."/>
            <person name="Yoshikawa S."/>
            <person name="Yamada K."/>
            <person name="Nakamura Y."/>
            <person name="Ichinomiya M."/>
            <person name="Sato N."/>
            <person name="Blanc-Mathieu R."/>
            <person name="Endo H."/>
            <person name="Kuwata A."/>
            <person name="Ogata H."/>
        </authorList>
    </citation>
    <scope>NUCLEOTIDE SEQUENCE [LARGE SCALE GENOMIC DNA]</scope>
    <source>
        <strain evidence="5">NIES 3701</strain>
    </source>
</reference>
<dbReference type="InterPro" id="IPR020895">
    <property type="entry name" value="Frataxin_CS"/>
</dbReference>
<keyword evidence="2" id="KW-0406">Ion transport</keyword>
<dbReference type="GO" id="GO:0006826">
    <property type="term" value="P:iron ion transport"/>
    <property type="evidence" value="ECO:0007669"/>
    <property type="project" value="UniProtKB-KW"/>
</dbReference>
<dbReference type="Gene3D" id="3.30.920.10">
    <property type="entry name" value="Frataxin/CyaY"/>
    <property type="match status" value="1"/>
</dbReference>
<keyword evidence="2" id="KW-0410">Iron transport</keyword>
<keyword evidence="3" id="KW-0408">Iron</keyword>
<dbReference type="GO" id="GO:0005739">
    <property type="term" value="C:mitochondrion"/>
    <property type="evidence" value="ECO:0007669"/>
    <property type="project" value="TreeGrafter"/>
</dbReference>
<dbReference type="NCBIfam" id="TIGR03421">
    <property type="entry name" value="FeS_CyaY"/>
    <property type="match status" value="1"/>
</dbReference>
<dbReference type="InterPro" id="IPR036524">
    <property type="entry name" value="Frataxin/CyaY_sf"/>
</dbReference>
<dbReference type="EMBL" id="BRXY01000405">
    <property type="protein sequence ID" value="GMH92822.1"/>
    <property type="molecule type" value="Genomic_DNA"/>
</dbReference>
<dbReference type="GO" id="GO:0008198">
    <property type="term" value="F:ferrous iron binding"/>
    <property type="evidence" value="ECO:0007669"/>
    <property type="project" value="TreeGrafter"/>
</dbReference>
<dbReference type="PROSITE" id="PS01344">
    <property type="entry name" value="FRATAXIN_1"/>
    <property type="match status" value="1"/>
</dbReference>